<dbReference type="PANTHER" id="PTHR34701">
    <property type="entry name" value="TRANSCRIPTIONAL REGULATOR MRAZ"/>
    <property type="match status" value="1"/>
</dbReference>
<dbReference type="InterPro" id="IPR038619">
    <property type="entry name" value="MraZ_sf"/>
</dbReference>
<evidence type="ECO:0000256" key="1">
    <source>
        <dbReference type="ARBA" id="ARBA00013860"/>
    </source>
</evidence>
<dbReference type="Gene3D" id="3.40.1550.20">
    <property type="entry name" value="Transcriptional regulator MraZ domain"/>
    <property type="match status" value="1"/>
</dbReference>
<comment type="similarity">
    <text evidence="7">Belongs to the MraZ family.</text>
</comment>
<comment type="subunit">
    <text evidence="7">Forms oligomers.</text>
</comment>
<dbReference type="GO" id="GO:0000976">
    <property type="term" value="F:transcription cis-regulatory region binding"/>
    <property type="evidence" value="ECO:0007669"/>
    <property type="project" value="TreeGrafter"/>
</dbReference>
<dbReference type="PROSITE" id="PS51740">
    <property type="entry name" value="SPOVT_ABRB"/>
    <property type="match status" value="2"/>
</dbReference>
<evidence type="ECO:0000313" key="9">
    <source>
        <dbReference type="EMBL" id="OXE47690.1"/>
    </source>
</evidence>
<dbReference type="InterPro" id="IPR035644">
    <property type="entry name" value="MraZ_C"/>
</dbReference>
<dbReference type="AlphaFoldDB" id="A0A227KK21"/>
<gene>
    <name evidence="7" type="primary">mraZ</name>
    <name evidence="9" type="ORF">ADH67_07875</name>
</gene>
<proteinExistence type="inferred from homology"/>
<evidence type="ECO:0000256" key="2">
    <source>
        <dbReference type="ARBA" id="ARBA00022490"/>
    </source>
</evidence>
<keyword evidence="10" id="KW-1185">Reference proteome</keyword>
<name>A0A227KK21_9BURK</name>
<dbReference type="CDD" id="cd16320">
    <property type="entry name" value="MraZ_N"/>
    <property type="match status" value="1"/>
</dbReference>
<dbReference type="Pfam" id="PF02381">
    <property type="entry name" value="MraZ"/>
    <property type="match status" value="2"/>
</dbReference>
<dbReference type="RefSeq" id="WP_066595167.1">
    <property type="nucleotide sequence ID" value="NZ_CAJTBZ010000002.1"/>
</dbReference>
<feature type="domain" description="SpoVT-AbrB" evidence="8">
    <location>
        <begin position="77"/>
        <end position="121"/>
    </location>
</feature>
<accession>A0A227KK21</accession>
<evidence type="ECO:0000256" key="3">
    <source>
        <dbReference type="ARBA" id="ARBA00022737"/>
    </source>
</evidence>
<evidence type="ECO:0000256" key="4">
    <source>
        <dbReference type="ARBA" id="ARBA00023015"/>
    </source>
</evidence>
<dbReference type="GO" id="GO:0005737">
    <property type="term" value="C:cytoplasm"/>
    <property type="evidence" value="ECO:0007669"/>
    <property type="project" value="UniProtKB-UniRule"/>
</dbReference>
<keyword evidence="4 7" id="KW-0805">Transcription regulation</keyword>
<dbReference type="InterPro" id="IPR035642">
    <property type="entry name" value="MraZ_N"/>
</dbReference>
<keyword evidence="3" id="KW-0677">Repeat</keyword>
<reference evidence="10" key="1">
    <citation type="submission" date="2017-05" db="EMBL/GenBank/DDBJ databases">
        <title>Improved OligoMM genomes.</title>
        <authorList>
            <person name="Garzetti D."/>
        </authorList>
    </citation>
    <scope>NUCLEOTIDE SEQUENCE [LARGE SCALE GENOMIC DNA]</scope>
    <source>
        <strain evidence="10">YL45</strain>
    </source>
</reference>
<dbReference type="Proteomes" id="UP000214610">
    <property type="component" value="Unassembled WGS sequence"/>
</dbReference>
<evidence type="ECO:0000313" key="10">
    <source>
        <dbReference type="Proteomes" id="UP000214610"/>
    </source>
</evidence>
<dbReference type="GO" id="GO:0003700">
    <property type="term" value="F:DNA-binding transcription factor activity"/>
    <property type="evidence" value="ECO:0007669"/>
    <property type="project" value="UniProtKB-UniRule"/>
</dbReference>
<dbReference type="GO" id="GO:0009295">
    <property type="term" value="C:nucleoid"/>
    <property type="evidence" value="ECO:0007669"/>
    <property type="project" value="UniProtKB-SubCell"/>
</dbReference>
<organism evidence="9 10">
    <name type="scientific">Turicimonas muris</name>
    <dbReference type="NCBI Taxonomy" id="1796652"/>
    <lineage>
        <taxon>Bacteria</taxon>
        <taxon>Pseudomonadati</taxon>
        <taxon>Pseudomonadota</taxon>
        <taxon>Betaproteobacteria</taxon>
        <taxon>Burkholderiales</taxon>
        <taxon>Sutterellaceae</taxon>
        <taxon>Turicimonas</taxon>
    </lineage>
</organism>
<dbReference type="InterPro" id="IPR003444">
    <property type="entry name" value="MraZ"/>
</dbReference>
<evidence type="ECO:0000259" key="8">
    <source>
        <dbReference type="PROSITE" id="PS51740"/>
    </source>
</evidence>
<dbReference type="NCBIfam" id="TIGR00242">
    <property type="entry name" value="division/cell wall cluster transcriptional repressor MraZ"/>
    <property type="match status" value="1"/>
</dbReference>
<dbReference type="SUPFAM" id="SSF89447">
    <property type="entry name" value="AbrB/MazE/MraZ-like"/>
    <property type="match status" value="1"/>
</dbReference>
<evidence type="ECO:0000256" key="7">
    <source>
        <dbReference type="HAMAP-Rule" id="MF_01008"/>
    </source>
</evidence>
<keyword evidence="5 7" id="KW-0238">DNA-binding</keyword>
<comment type="subcellular location">
    <subcellularLocation>
        <location evidence="7">Cytoplasm</location>
        <location evidence="7">Nucleoid</location>
    </subcellularLocation>
</comment>
<keyword evidence="6 7" id="KW-0804">Transcription</keyword>
<dbReference type="PANTHER" id="PTHR34701:SF1">
    <property type="entry name" value="TRANSCRIPTIONAL REGULATOR MRAZ"/>
    <property type="match status" value="1"/>
</dbReference>
<dbReference type="CDD" id="cd16321">
    <property type="entry name" value="MraZ_C"/>
    <property type="match status" value="1"/>
</dbReference>
<dbReference type="InterPro" id="IPR037914">
    <property type="entry name" value="SpoVT-AbrB_sf"/>
</dbReference>
<dbReference type="HAMAP" id="MF_01008">
    <property type="entry name" value="MraZ"/>
    <property type="match status" value="1"/>
</dbReference>
<evidence type="ECO:0000256" key="5">
    <source>
        <dbReference type="ARBA" id="ARBA00023125"/>
    </source>
</evidence>
<feature type="domain" description="SpoVT-AbrB" evidence="8">
    <location>
        <begin position="5"/>
        <end position="51"/>
    </location>
</feature>
<evidence type="ECO:0000256" key="6">
    <source>
        <dbReference type="ARBA" id="ARBA00023163"/>
    </source>
</evidence>
<keyword evidence="2 7" id="KW-0963">Cytoplasm</keyword>
<sequence>MFQGSPHITLDSKGRFSVPARFRKALEELCSGQLTFTRHPDGCALLYPRPVWQKKKEELMALPFAARAFQRIVMGSAIDVEKDANGRLLIPQEIRSSCSLNRKEVVLVGLGQHFELWDAQKLEESEEQAKSENLSEIAAAFNF</sequence>
<dbReference type="InterPro" id="IPR020603">
    <property type="entry name" value="MraZ_dom"/>
</dbReference>
<dbReference type="EMBL" id="NHMP01000004">
    <property type="protein sequence ID" value="OXE47690.1"/>
    <property type="molecule type" value="Genomic_DNA"/>
</dbReference>
<dbReference type="GO" id="GO:2000143">
    <property type="term" value="P:negative regulation of DNA-templated transcription initiation"/>
    <property type="evidence" value="ECO:0007669"/>
    <property type="project" value="TreeGrafter"/>
</dbReference>
<dbReference type="InterPro" id="IPR007159">
    <property type="entry name" value="SpoVT-AbrB_dom"/>
</dbReference>
<comment type="caution">
    <text evidence="9">The sequence shown here is derived from an EMBL/GenBank/DDBJ whole genome shotgun (WGS) entry which is preliminary data.</text>
</comment>
<protein>
    <recommendedName>
        <fullName evidence="1 7">Transcriptional regulator MraZ</fullName>
    </recommendedName>
</protein>